<dbReference type="InterPro" id="IPR038508">
    <property type="entry name" value="ArfGAP_dom_sf"/>
</dbReference>
<evidence type="ECO:0000313" key="8">
    <source>
        <dbReference type="EMBL" id="KAI9268998.1"/>
    </source>
</evidence>
<dbReference type="PANTHER" id="PTHR45686:SF4">
    <property type="entry name" value="ADP-RIBOSYLATION FACTOR GTPASE ACTIVATING PROTEIN 3, ISOFORM H"/>
    <property type="match status" value="1"/>
</dbReference>
<dbReference type="Gene3D" id="1.10.220.150">
    <property type="entry name" value="Arf GTPase activating protein"/>
    <property type="match status" value="1"/>
</dbReference>
<dbReference type="PROSITE" id="PS50115">
    <property type="entry name" value="ARFGAP"/>
    <property type="match status" value="1"/>
</dbReference>
<feature type="compositionally biased region" description="Polar residues" evidence="6">
    <location>
        <begin position="481"/>
        <end position="492"/>
    </location>
</feature>
<dbReference type="GO" id="GO:0005096">
    <property type="term" value="F:GTPase activator activity"/>
    <property type="evidence" value="ECO:0007669"/>
    <property type="project" value="UniProtKB-KW"/>
</dbReference>
<sequence length="527" mass="59700">MSQQPTKQESAQELKKLLQSRQNKACFDCHAKNPTWASITFGIYLCQDCAAAHRNLGVHISFIKSTTLDSWNYEQLEMMRCGGNQTAHDAFGEHVLSLKDTYAKYTSKNALHYKKELQTKAQSAMTKQQQPDNIINTNTTNYTDDLLFLSSTSSSLTPPPPQPNTSHNLVDIPDLIDHRDPFEILQPKQQQQQSQNADMPLIDIEPMSSDPISTKPRTDADLFTFWENEESVKKQEESQAASSTSASSSATKTFARPKNQAQNKPSRLGVRKAQTGTFNFEEAEARESRQLKMDKEMDSPKNKNNNNINSVHRFSNPLPTPSPPRRPPSSRLAYILDDELQQQKEMTKDDQQKKNNQKEEDNYDPEMDRLGMGMARMNGFGSNQQGSYSKSNKTTNRRERAEEENENENTYARDKFGNAKSISSDQYFGRNEYDPTRVAENSARLERFQGASSISSDQYFDRDRPQQRDDFSGGYVRSTGMYRSSGSSNNGKPLSKKLLSAASKGATKLQRVLAEMEVRNTCKQHVL</sequence>
<keyword evidence="2" id="KW-0479">Metal-binding</keyword>
<reference evidence="8" key="2">
    <citation type="submission" date="2023-02" db="EMBL/GenBank/DDBJ databases">
        <authorList>
            <consortium name="DOE Joint Genome Institute"/>
            <person name="Mondo S.J."/>
            <person name="Chang Y."/>
            <person name="Wang Y."/>
            <person name="Ahrendt S."/>
            <person name="Andreopoulos W."/>
            <person name="Barry K."/>
            <person name="Beard J."/>
            <person name="Benny G.L."/>
            <person name="Blankenship S."/>
            <person name="Bonito G."/>
            <person name="Cuomo C."/>
            <person name="Desiro A."/>
            <person name="Gervers K.A."/>
            <person name="Hundley H."/>
            <person name="Kuo A."/>
            <person name="LaButti K."/>
            <person name="Lang B.F."/>
            <person name="Lipzen A."/>
            <person name="O'Donnell K."/>
            <person name="Pangilinan J."/>
            <person name="Reynolds N."/>
            <person name="Sandor L."/>
            <person name="Smith M.W."/>
            <person name="Tsang A."/>
            <person name="Grigoriev I.V."/>
            <person name="Stajich J.E."/>
            <person name="Spatafora J.W."/>
        </authorList>
    </citation>
    <scope>NUCLEOTIDE SEQUENCE</scope>
    <source>
        <strain evidence="8">RSA 2281</strain>
    </source>
</reference>
<dbReference type="AlphaFoldDB" id="A0AAD5PGC5"/>
<reference evidence="8" key="1">
    <citation type="journal article" date="2022" name="IScience">
        <title>Evolution of zygomycete secretomes and the origins of terrestrial fungal ecologies.</title>
        <authorList>
            <person name="Chang Y."/>
            <person name="Wang Y."/>
            <person name="Mondo S."/>
            <person name="Ahrendt S."/>
            <person name="Andreopoulos W."/>
            <person name="Barry K."/>
            <person name="Beard J."/>
            <person name="Benny G.L."/>
            <person name="Blankenship S."/>
            <person name="Bonito G."/>
            <person name="Cuomo C."/>
            <person name="Desiro A."/>
            <person name="Gervers K.A."/>
            <person name="Hundley H."/>
            <person name="Kuo A."/>
            <person name="LaButti K."/>
            <person name="Lang B.F."/>
            <person name="Lipzen A."/>
            <person name="O'Donnell K."/>
            <person name="Pangilinan J."/>
            <person name="Reynolds N."/>
            <person name="Sandor L."/>
            <person name="Smith M.E."/>
            <person name="Tsang A."/>
            <person name="Grigoriev I.V."/>
            <person name="Stajich J.E."/>
            <person name="Spatafora J.W."/>
        </authorList>
    </citation>
    <scope>NUCLEOTIDE SEQUENCE</scope>
    <source>
        <strain evidence="8">RSA 2281</strain>
    </source>
</reference>
<feature type="region of interest" description="Disordered" evidence="6">
    <location>
        <begin position="449"/>
        <end position="495"/>
    </location>
</feature>
<evidence type="ECO:0000313" key="9">
    <source>
        <dbReference type="Proteomes" id="UP001209540"/>
    </source>
</evidence>
<dbReference type="EMBL" id="JAIXMP010000008">
    <property type="protein sequence ID" value="KAI9268998.1"/>
    <property type="molecule type" value="Genomic_DNA"/>
</dbReference>
<organism evidence="8 9">
    <name type="scientific">Phascolomyces articulosus</name>
    <dbReference type="NCBI Taxonomy" id="60185"/>
    <lineage>
        <taxon>Eukaryota</taxon>
        <taxon>Fungi</taxon>
        <taxon>Fungi incertae sedis</taxon>
        <taxon>Mucoromycota</taxon>
        <taxon>Mucoromycotina</taxon>
        <taxon>Mucoromycetes</taxon>
        <taxon>Mucorales</taxon>
        <taxon>Lichtheimiaceae</taxon>
        <taxon>Phascolomyces</taxon>
    </lineage>
</organism>
<feature type="compositionally biased region" description="Polar residues" evidence="6">
    <location>
        <begin position="380"/>
        <end position="393"/>
    </location>
</feature>
<evidence type="ECO:0000256" key="3">
    <source>
        <dbReference type="ARBA" id="ARBA00022771"/>
    </source>
</evidence>
<feature type="domain" description="Arf-GAP" evidence="7">
    <location>
        <begin position="8"/>
        <end position="91"/>
    </location>
</feature>
<feature type="region of interest" description="Disordered" evidence="6">
    <location>
        <begin position="345"/>
        <end position="428"/>
    </location>
</feature>
<evidence type="ECO:0000256" key="1">
    <source>
        <dbReference type="ARBA" id="ARBA00022468"/>
    </source>
</evidence>
<comment type="caution">
    <text evidence="8">The sequence shown here is derived from an EMBL/GenBank/DDBJ whole genome shotgun (WGS) entry which is preliminary data.</text>
</comment>
<dbReference type="PRINTS" id="PR00405">
    <property type="entry name" value="REVINTRACTNG"/>
</dbReference>
<evidence type="ECO:0000256" key="2">
    <source>
        <dbReference type="ARBA" id="ARBA00022723"/>
    </source>
</evidence>
<feature type="compositionally biased region" description="Basic and acidic residues" evidence="6">
    <location>
        <begin position="345"/>
        <end position="360"/>
    </location>
</feature>
<feature type="compositionally biased region" description="Basic and acidic residues" evidence="6">
    <location>
        <begin position="283"/>
        <end position="301"/>
    </location>
</feature>
<protein>
    <recommendedName>
        <fullName evidence="7">Arf-GAP domain-containing protein</fullName>
    </recommendedName>
</protein>
<dbReference type="GO" id="GO:0008270">
    <property type="term" value="F:zinc ion binding"/>
    <property type="evidence" value="ECO:0007669"/>
    <property type="project" value="UniProtKB-KW"/>
</dbReference>
<dbReference type="SMART" id="SM00105">
    <property type="entry name" value="ArfGap"/>
    <property type="match status" value="1"/>
</dbReference>
<dbReference type="InterPro" id="IPR037278">
    <property type="entry name" value="ARFGAP/RecO"/>
</dbReference>
<name>A0AAD5PGC5_9FUNG</name>
<feature type="region of interest" description="Disordered" evidence="6">
    <location>
        <begin position="230"/>
        <end position="330"/>
    </location>
</feature>
<accession>A0AAD5PGC5</accession>
<feature type="compositionally biased region" description="Pro residues" evidence="6">
    <location>
        <begin position="318"/>
        <end position="327"/>
    </location>
</feature>
<feature type="compositionally biased region" description="Low complexity" evidence="6">
    <location>
        <begin position="302"/>
        <end position="317"/>
    </location>
</feature>
<feature type="compositionally biased region" description="Low complexity" evidence="6">
    <location>
        <begin position="238"/>
        <end position="251"/>
    </location>
</feature>
<keyword evidence="4" id="KW-0862">Zinc</keyword>
<gene>
    <name evidence="8" type="ORF">BDA99DRAFT_603190</name>
</gene>
<feature type="region of interest" description="Disordered" evidence="6">
    <location>
        <begin position="150"/>
        <end position="169"/>
    </location>
</feature>
<dbReference type="Pfam" id="PF01412">
    <property type="entry name" value="ArfGap"/>
    <property type="match status" value="1"/>
</dbReference>
<keyword evidence="9" id="KW-1185">Reference proteome</keyword>
<feature type="compositionally biased region" description="Basic and acidic residues" evidence="6">
    <location>
        <begin position="459"/>
        <end position="471"/>
    </location>
</feature>
<dbReference type="CDD" id="cd08831">
    <property type="entry name" value="ArfGap_ArfGap2_3_like"/>
    <property type="match status" value="1"/>
</dbReference>
<evidence type="ECO:0000259" key="7">
    <source>
        <dbReference type="PROSITE" id="PS50115"/>
    </source>
</evidence>
<dbReference type="Proteomes" id="UP001209540">
    <property type="component" value="Unassembled WGS sequence"/>
</dbReference>
<dbReference type="GO" id="GO:0000139">
    <property type="term" value="C:Golgi membrane"/>
    <property type="evidence" value="ECO:0007669"/>
    <property type="project" value="GOC"/>
</dbReference>
<evidence type="ECO:0000256" key="6">
    <source>
        <dbReference type="SAM" id="MobiDB-lite"/>
    </source>
</evidence>
<evidence type="ECO:0000256" key="5">
    <source>
        <dbReference type="PROSITE-ProRule" id="PRU00288"/>
    </source>
</evidence>
<keyword evidence="1" id="KW-0343">GTPase activation</keyword>
<keyword evidence="3 5" id="KW-0863">Zinc-finger</keyword>
<evidence type="ECO:0000256" key="4">
    <source>
        <dbReference type="ARBA" id="ARBA00022833"/>
    </source>
</evidence>
<dbReference type="SUPFAM" id="SSF57863">
    <property type="entry name" value="ArfGap/RecO-like zinc finger"/>
    <property type="match status" value="1"/>
</dbReference>
<dbReference type="GO" id="GO:0048205">
    <property type="term" value="P:COPI coating of Golgi vesicle"/>
    <property type="evidence" value="ECO:0007669"/>
    <property type="project" value="TreeGrafter"/>
</dbReference>
<dbReference type="PANTHER" id="PTHR45686">
    <property type="entry name" value="ADP-RIBOSYLATION FACTOR GTPASE ACTIVATING PROTEIN 3, ISOFORM H-RELATED"/>
    <property type="match status" value="1"/>
</dbReference>
<dbReference type="InterPro" id="IPR001164">
    <property type="entry name" value="ArfGAP_dom"/>
</dbReference>
<proteinExistence type="predicted"/>